<organism evidence="1 2">
    <name type="scientific">Psilocybe cyanescens</name>
    <dbReference type="NCBI Taxonomy" id="93625"/>
    <lineage>
        <taxon>Eukaryota</taxon>
        <taxon>Fungi</taxon>
        <taxon>Dikarya</taxon>
        <taxon>Basidiomycota</taxon>
        <taxon>Agaricomycotina</taxon>
        <taxon>Agaricomycetes</taxon>
        <taxon>Agaricomycetidae</taxon>
        <taxon>Agaricales</taxon>
        <taxon>Agaricineae</taxon>
        <taxon>Strophariaceae</taxon>
        <taxon>Psilocybe</taxon>
    </lineage>
</organism>
<accession>A0A409X6P8</accession>
<proteinExistence type="predicted"/>
<sequence>MAHMSSAEQPQVQEQALWKRGGPVPEKVFGFIFSHNRKLAWANKHNIAPEQPEYIRVQLAWNAIAKQLPTGHRRVALVHDDKSPVICLVIANNKSETEMAKTKDQALIKVFQKVVGEERQPQWFRQTF</sequence>
<evidence type="ECO:0000313" key="2">
    <source>
        <dbReference type="Proteomes" id="UP000283269"/>
    </source>
</evidence>
<keyword evidence="2" id="KW-1185">Reference proteome</keyword>
<dbReference type="Proteomes" id="UP000283269">
    <property type="component" value="Unassembled WGS sequence"/>
</dbReference>
<reference evidence="1 2" key="1">
    <citation type="journal article" date="2018" name="Evol. Lett.">
        <title>Horizontal gene cluster transfer increased hallucinogenic mushroom diversity.</title>
        <authorList>
            <person name="Reynolds H.T."/>
            <person name="Vijayakumar V."/>
            <person name="Gluck-Thaler E."/>
            <person name="Korotkin H.B."/>
            <person name="Matheny P.B."/>
            <person name="Slot J.C."/>
        </authorList>
    </citation>
    <scope>NUCLEOTIDE SEQUENCE [LARGE SCALE GENOMIC DNA]</scope>
    <source>
        <strain evidence="1 2">2631</strain>
    </source>
</reference>
<comment type="caution">
    <text evidence="1">The sequence shown here is derived from an EMBL/GenBank/DDBJ whole genome shotgun (WGS) entry which is preliminary data.</text>
</comment>
<dbReference type="OrthoDB" id="3016337at2759"/>
<protein>
    <submittedName>
        <fullName evidence="1">Uncharacterized protein</fullName>
    </submittedName>
</protein>
<name>A0A409X6P8_PSICY</name>
<dbReference type="AlphaFoldDB" id="A0A409X6P8"/>
<evidence type="ECO:0000313" key="1">
    <source>
        <dbReference type="EMBL" id="PPQ86453.1"/>
    </source>
</evidence>
<gene>
    <name evidence="1" type="ORF">CVT25_008240</name>
</gene>
<dbReference type="EMBL" id="NHYD01002490">
    <property type="protein sequence ID" value="PPQ86453.1"/>
    <property type="molecule type" value="Genomic_DNA"/>
</dbReference>
<dbReference type="InParanoid" id="A0A409X6P8"/>